<reference evidence="13" key="2">
    <citation type="submission" date="2018-04" db="EMBL/GenBank/DDBJ databases">
        <title>OnivRS2 (Oryza nivara Reference Sequence Version 2).</title>
        <authorList>
            <person name="Zhang J."/>
            <person name="Kudrna D."/>
            <person name="Lee S."/>
            <person name="Talag J."/>
            <person name="Rajasekar S."/>
            <person name="Welchert J."/>
            <person name="Hsing Y.-I."/>
            <person name="Wing R.A."/>
        </authorList>
    </citation>
    <scope>NUCLEOTIDE SEQUENCE [LARGE SCALE GENOMIC DNA]</scope>
    <source>
        <strain evidence="13">SL10</strain>
    </source>
</reference>
<dbReference type="PANTHER" id="PTHR36766">
    <property type="entry name" value="PLANT BROAD-SPECTRUM MILDEW RESISTANCE PROTEIN RPW8"/>
    <property type="match status" value="1"/>
</dbReference>
<dbReference type="InterPro" id="IPR036388">
    <property type="entry name" value="WH-like_DNA-bd_sf"/>
</dbReference>
<evidence type="ECO:0000313" key="13">
    <source>
        <dbReference type="EnsemblPlants" id="ONIVA08G25340.1"/>
    </source>
</evidence>
<dbReference type="Pfam" id="PF18052">
    <property type="entry name" value="Rx_N"/>
    <property type="match status" value="1"/>
</dbReference>
<dbReference type="InterPro" id="IPR042197">
    <property type="entry name" value="Apaf_helical"/>
</dbReference>
<evidence type="ECO:0000256" key="6">
    <source>
        <dbReference type="ARBA" id="ARBA00022840"/>
    </source>
</evidence>
<evidence type="ECO:0000256" key="7">
    <source>
        <dbReference type="ARBA" id="ARBA00023054"/>
    </source>
</evidence>
<dbReference type="Pfam" id="PF23598">
    <property type="entry name" value="LRR_14"/>
    <property type="match status" value="1"/>
</dbReference>
<keyword evidence="4" id="KW-0547">Nucleotide-binding</keyword>
<keyword evidence="3" id="KW-0677">Repeat</keyword>
<evidence type="ECO:0000256" key="4">
    <source>
        <dbReference type="ARBA" id="ARBA00022741"/>
    </source>
</evidence>
<dbReference type="InterPro" id="IPR056789">
    <property type="entry name" value="LRR_R13L1-DRL21"/>
</dbReference>
<dbReference type="GO" id="GO:0042742">
    <property type="term" value="P:defense response to bacterium"/>
    <property type="evidence" value="ECO:0007669"/>
    <property type="project" value="UniProtKB-ARBA"/>
</dbReference>
<dbReference type="EnsemblPlants" id="ONIVA08G25340.1">
    <property type="protein sequence ID" value="ONIVA08G25340.1"/>
    <property type="gene ID" value="ONIVA08G25340"/>
</dbReference>
<dbReference type="InterPro" id="IPR055414">
    <property type="entry name" value="LRR_R13L4/SHOC2-like"/>
</dbReference>
<evidence type="ECO:0000256" key="2">
    <source>
        <dbReference type="ARBA" id="ARBA00022614"/>
    </source>
</evidence>
<dbReference type="InterPro" id="IPR001611">
    <property type="entry name" value="Leu-rich_rpt"/>
</dbReference>
<evidence type="ECO:0000259" key="11">
    <source>
        <dbReference type="Pfam" id="PF23598"/>
    </source>
</evidence>
<organism evidence="13">
    <name type="scientific">Oryza nivara</name>
    <name type="common">Indian wild rice</name>
    <name type="synonym">Oryza sativa f. spontanea</name>
    <dbReference type="NCBI Taxonomy" id="4536"/>
    <lineage>
        <taxon>Eukaryota</taxon>
        <taxon>Viridiplantae</taxon>
        <taxon>Streptophyta</taxon>
        <taxon>Embryophyta</taxon>
        <taxon>Tracheophyta</taxon>
        <taxon>Spermatophyta</taxon>
        <taxon>Magnoliopsida</taxon>
        <taxon>Liliopsida</taxon>
        <taxon>Poales</taxon>
        <taxon>Poaceae</taxon>
        <taxon>BOP clade</taxon>
        <taxon>Oryzoideae</taxon>
        <taxon>Oryzeae</taxon>
        <taxon>Oryzinae</taxon>
        <taxon>Oryza</taxon>
    </lineage>
</organism>
<dbReference type="InterPro" id="IPR038005">
    <property type="entry name" value="RX-like_CC"/>
</dbReference>
<feature type="domain" description="Disease resistance N-terminal" evidence="9">
    <location>
        <begin position="9"/>
        <end position="94"/>
    </location>
</feature>
<name>A0A0E0IFB6_ORYNI</name>
<dbReference type="InterPro" id="IPR041118">
    <property type="entry name" value="Rx_N"/>
</dbReference>
<dbReference type="Gramene" id="ONIVA08G25340.1">
    <property type="protein sequence ID" value="ONIVA08G25340.1"/>
    <property type="gene ID" value="ONIVA08G25340"/>
</dbReference>
<dbReference type="GO" id="GO:0043531">
    <property type="term" value="F:ADP binding"/>
    <property type="evidence" value="ECO:0007669"/>
    <property type="project" value="InterPro"/>
</dbReference>
<dbReference type="FunFam" id="1.10.10.10:FF:000322">
    <property type="entry name" value="Probable disease resistance protein At1g63360"/>
    <property type="match status" value="1"/>
</dbReference>
<dbReference type="Gene3D" id="1.10.10.10">
    <property type="entry name" value="Winged helix-like DNA-binding domain superfamily/Winged helix DNA-binding domain"/>
    <property type="match status" value="1"/>
</dbReference>
<dbReference type="Proteomes" id="UP000006591">
    <property type="component" value="Chromosome 8"/>
</dbReference>
<feature type="domain" description="NB-ARC" evidence="8">
    <location>
        <begin position="185"/>
        <end position="344"/>
    </location>
</feature>
<dbReference type="Gene3D" id="3.80.10.10">
    <property type="entry name" value="Ribonuclease Inhibitor"/>
    <property type="match status" value="3"/>
</dbReference>
<evidence type="ECO:0000256" key="5">
    <source>
        <dbReference type="ARBA" id="ARBA00022821"/>
    </source>
</evidence>
<feature type="domain" description="Disease resistance R13L4/SHOC-2-like LRR" evidence="11">
    <location>
        <begin position="986"/>
        <end position="1146"/>
    </location>
</feature>
<dbReference type="GO" id="GO:0009626">
    <property type="term" value="P:plant-type hypersensitive response"/>
    <property type="evidence" value="ECO:0007669"/>
    <property type="project" value="UniProtKB-ARBA"/>
</dbReference>
<feature type="domain" description="Disease resistance protein winged helix" evidence="10">
    <location>
        <begin position="428"/>
        <end position="503"/>
    </location>
</feature>
<evidence type="ECO:0000313" key="14">
    <source>
        <dbReference type="Proteomes" id="UP000006591"/>
    </source>
</evidence>
<dbReference type="Gene3D" id="3.40.50.300">
    <property type="entry name" value="P-loop containing nucleotide triphosphate hydrolases"/>
    <property type="match status" value="1"/>
</dbReference>
<dbReference type="Gene3D" id="1.10.8.430">
    <property type="entry name" value="Helical domain of apoptotic protease-activating factors"/>
    <property type="match status" value="1"/>
</dbReference>
<dbReference type="HOGENOM" id="CLU_000837_8_8_1"/>
<dbReference type="GO" id="GO:0005524">
    <property type="term" value="F:ATP binding"/>
    <property type="evidence" value="ECO:0007669"/>
    <property type="project" value="UniProtKB-KW"/>
</dbReference>
<evidence type="ECO:0000256" key="3">
    <source>
        <dbReference type="ARBA" id="ARBA00022737"/>
    </source>
</evidence>
<keyword evidence="6" id="KW-0067">ATP-binding</keyword>
<keyword evidence="5" id="KW-0611">Plant defense</keyword>
<dbReference type="PRINTS" id="PR00364">
    <property type="entry name" value="DISEASERSIST"/>
</dbReference>
<evidence type="ECO:0000259" key="8">
    <source>
        <dbReference type="Pfam" id="PF00931"/>
    </source>
</evidence>
<sequence length="1177" mass="133282">MAESLLLPVVRGVVGKAAGALVQSVTRMCGVDDDRRKLERQLLAVQCKLEDAEVKSETNPAVKRWMKDLKAVAYEADDILDDFHYEALHREAQIGDSTTRKVLGYFTPHSPLLFRVAMSKKLNSVLKKINELVEEMNKFSLVERTETPQLPYRQTHSALDESADILGRGDDKEVVVRLLLDQRNEQKLQILPIVGMGGLGKTTLAKMVYNDTRVHEHFQLKMWHCVSDKFEVVSLLKSIIELATGTKCKLFDTIEMLRRQLEEAIGRKRFLLVLDDVWNEEENKWGDGLKPLLNSVGGPGSVMVITTRSQQVASIMGTLGPHELACLNEHDSWELFSKRAFCRQAGDQAELATIGRRIVKKCRGLPLALKTIGGLMSSKQLVSEWEAISEESNVGVRVQGKNDVLDILKLSYRHLSSEMKQCFAFCAVFPKDYEVDKNILIQLWMANGLIEDEGAADLTHKGELIFQDLVWRSFLEDVKEKEMQYYGVNSIFCKMHDLMHDLAKYVTDECVSTTKDCCQEKGLAKDVRHLQIPKRETKETLTQLFNGTSSLRTLIMQPTSGNVIKEFRLVSMRALSCFTIHSQILHAKHLRYLDLSGTSIVKLPNSICMLYNLQSLRLMSCFNLQYLPEGMRTMSKLIHIYLCKCDSLQQMPPNISLLNNLRTLTTFVVDSKDGLGIEELKDLRHLTNRLELFNLRKVKSAEKAKQANLYQKKNLSEILLFWGRDRYYMPEHIIDNEKQVLESLAPHGKLKVLELHGYGGLEIPRWMRDPHMFQCLAKLCISNCPRLKDLPAVWFLNSLEHLSLCCMGNLTTLCKNDDVDQAEGFCTSLKIFPKLKDMVLYRLSNLERWVVNIPGEPNSLVTLPQLETLSIIYCPKLADIPDCRALRDLKIEGCFNLDVSSLSHITSLLSLSYDAQGFCSMTMPLGSWPSLVQLTVKSLANMVTSLEDQRNQGQRALVNLWRLSLCGPKCFVTTSSLSKLHTGIWDCFAFVKYLVIRDCRDLVHWPTEELRSLIHLRSLVIINCTNLEMNDSLSDETLSLSQLEVLGIHTSPGVVEIPKLPASLEILSILSCDNLVALPSNLGNLSRLRNLSVFCCDALKALPDGMDGLTSLRELTLGYCARIEKFPEGLLQRLPTLESLDVNCCSEKLQRRCREGGEYFDLLSSVPEKKIISEPVF</sequence>
<evidence type="ECO:0000259" key="9">
    <source>
        <dbReference type="Pfam" id="PF18052"/>
    </source>
</evidence>
<feature type="domain" description="R13L1/DRL21-like LRR repeat region" evidence="12">
    <location>
        <begin position="677"/>
        <end position="807"/>
    </location>
</feature>
<dbReference type="InterPro" id="IPR002182">
    <property type="entry name" value="NB-ARC"/>
</dbReference>
<proteinExistence type="inferred from homology"/>
<dbReference type="InterPro" id="IPR058922">
    <property type="entry name" value="WHD_DRP"/>
</dbReference>
<dbReference type="STRING" id="4536.A0A0E0IFB6"/>
<dbReference type="Pfam" id="PF23559">
    <property type="entry name" value="WHD_DRP"/>
    <property type="match status" value="1"/>
</dbReference>
<dbReference type="SUPFAM" id="SSF52058">
    <property type="entry name" value="L domain-like"/>
    <property type="match status" value="1"/>
</dbReference>
<dbReference type="CDD" id="cd14798">
    <property type="entry name" value="RX-CC_like"/>
    <property type="match status" value="1"/>
</dbReference>
<evidence type="ECO:0000256" key="1">
    <source>
        <dbReference type="ARBA" id="ARBA00008894"/>
    </source>
</evidence>
<keyword evidence="7" id="KW-0175">Coiled coil</keyword>
<keyword evidence="14" id="KW-1185">Reference proteome</keyword>
<keyword evidence="2" id="KW-0433">Leucine-rich repeat</keyword>
<evidence type="ECO:0000259" key="10">
    <source>
        <dbReference type="Pfam" id="PF23559"/>
    </source>
</evidence>
<accession>A0A0E0IFB6</accession>
<reference evidence="13" key="1">
    <citation type="submission" date="2015-04" db="UniProtKB">
        <authorList>
            <consortium name="EnsemblPlants"/>
        </authorList>
    </citation>
    <scope>IDENTIFICATION</scope>
    <source>
        <strain evidence="13">SL10</strain>
    </source>
</reference>
<dbReference type="Pfam" id="PF25019">
    <property type="entry name" value="LRR_R13L1-DRL21"/>
    <property type="match status" value="1"/>
</dbReference>
<dbReference type="eggNOG" id="KOG4658">
    <property type="taxonomic scope" value="Eukaryota"/>
</dbReference>
<dbReference type="PANTHER" id="PTHR36766:SF64">
    <property type="entry name" value="OS12G0206100 PROTEIN"/>
    <property type="match status" value="1"/>
</dbReference>
<dbReference type="Gene3D" id="1.20.5.4130">
    <property type="match status" value="1"/>
</dbReference>
<dbReference type="SUPFAM" id="SSF52540">
    <property type="entry name" value="P-loop containing nucleoside triphosphate hydrolases"/>
    <property type="match status" value="1"/>
</dbReference>
<dbReference type="OMA" id="DECAFAT"/>
<evidence type="ECO:0000259" key="12">
    <source>
        <dbReference type="Pfam" id="PF25019"/>
    </source>
</evidence>
<dbReference type="InterPro" id="IPR027417">
    <property type="entry name" value="P-loop_NTPase"/>
</dbReference>
<dbReference type="Pfam" id="PF00931">
    <property type="entry name" value="NB-ARC"/>
    <property type="match status" value="1"/>
</dbReference>
<dbReference type="GO" id="GO:0002758">
    <property type="term" value="P:innate immune response-activating signaling pathway"/>
    <property type="evidence" value="ECO:0007669"/>
    <property type="project" value="UniProtKB-ARBA"/>
</dbReference>
<dbReference type="SUPFAM" id="SSF52047">
    <property type="entry name" value="RNI-like"/>
    <property type="match status" value="1"/>
</dbReference>
<dbReference type="PROSITE" id="PS51450">
    <property type="entry name" value="LRR"/>
    <property type="match status" value="1"/>
</dbReference>
<protein>
    <submittedName>
        <fullName evidence="13">Uncharacterized protein</fullName>
    </submittedName>
</protein>
<dbReference type="AlphaFoldDB" id="A0A0E0IFB6"/>
<dbReference type="InterPro" id="IPR032675">
    <property type="entry name" value="LRR_dom_sf"/>
</dbReference>
<dbReference type="FunFam" id="1.10.8.430:FF:000003">
    <property type="entry name" value="Probable disease resistance protein At5g66910"/>
    <property type="match status" value="1"/>
</dbReference>
<comment type="similarity">
    <text evidence="1">Belongs to the disease resistance NB-LRR family.</text>
</comment>